<dbReference type="AlphaFoldDB" id="A0A0U2YPG7"/>
<dbReference type="Proteomes" id="UP000067683">
    <property type="component" value="Chromosome"/>
</dbReference>
<evidence type="ECO:0000313" key="2">
    <source>
        <dbReference type="EMBL" id="ALS76490.1"/>
    </source>
</evidence>
<accession>A0A0U2YPG7</accession>
<dbReference type="KEGG" id="prt:AUC31_15335"/>
<name>A0A0U2YPG7_9BACL</name>
<feature type="transmembrane region" description="Helical" evidence="1">
    <location>
        <begin position="69"/>
        <end position="89"/>
    </location>
</feature>
<dbReference type="STRING" id="200991.AUC31_15335"/>
<dbReference type="NCBIfam" id="TIGR04104">
    <property type="entry name" value="cxxc_20_cxxc"/>
    <property type="match status" value="1"/>
</dbReference>
<evidence type="ECO:0000256" key="1">
    <source>
        <dbReference type="SAM" id="Phobius"/>
    </source>
</evidence>
<organism evidence="2 3">
    <name type="scientific">Planococcus rifietoensis</name>
    <dbReference type="NCBI Taxonomy" id="200991"/>
    <lineage>
        <taxon>Bacteria</taxon>
        <taxon>Bacillati</taxon>
        <taxon>Bacillota</taxon>
        <taxon>Bacilli</taxon>
        <taxon>Bacillales</taxon>
        <taxon>Caryophanaceae</taxon>
        <taxon>Planococcus</taxon>
    </lineage>
</organism>
<protein>
    <recommendedName>
        <fullName evidence="4">CXXC-20-CXXC protein</fullName>
    </recommendedName>
</protein>
<keyword evidence="1" id="KW-0472">Membrane</keyword>
<evidence type="ECO:0008006" key="4">
    <source>
        <dbReference type="Google" id="ProtNLM"/>
    </source>
</evidence>
<dbReference type="EMBL" id="CP013659">
    <property type="protein sequence ID" value="ALS76490.1"/>
    <property type="molecule type" value="Genomic_DNA"/>
</dbReference>
<keyword evidence="1" id="KW-0812">Transmembrane</keyword>
<evidence type="ECO:0000313" key="3">
    <source>
        <dbReference type="Proteomes" id="UP000067683"/>
    </source>
</evidence>
<reference evidence="2" key="1">
    <citation type="submission" date="2016-01" db="EMBL/GenBank/DDBJ databases">
        <title>Complete genome of Planococcus rifietoensis type strain M8.</title>
        <authorList>
            <person name="See-Too W.S."/>
        </authorList>
    </citation>
    <scope>NUCLEOTIDE SEQUENCE [LARGE SCALE GENOMIC DNA]</scope>
    <source>
        <strain evidence="2">M8</strain>
    </source>
</reference>
<proteinExistence type="predicted"/>
<keyword evidence="1" id="KW-1133">Transmembrane helix</keyword>
<sequence>MPRCQNCNFKWSWKDVMALSMKGKKECPNCQKRQYVSSRSTFWTTFLITMGFLMPMNVLRYYYEIGWPLIILAFVIYIPLVLMLTPFLYKLSNTGKRFGKTVE</sequence>
<gene>
    <name evidence="2" type="ORF">AUC31_15335</name>
</gene>
<dbReference type="InterPro" id="IPR026369">
    <property type="entry name" value="CxxC_20_CxxC"/>
</dbReference>
<feature type="transmembrane region" description="Helical" evidence="1">
    <location>
        <begin position="42"/>
        <end position="63"/>
    </location>
</feature>
<dbReference type="OrthoDB" id="2418141at2"/>
<keyword evidence="3" id="KW-1185">Reference proteome</keyword>